<dbReference type="Pfam" id="PF02836">
    <property type="entry name" value="Glyco_hydro_2_C"/>
    <property type="match status" value="1"/>
</dbReference>
<dbReference type="OrthoDB" id="408320at2759"/>
<proteinExistence type="inferred from homology"/>
<reference evidence="8" key="1">
    <citation type="journal article" date="2020" name="Stud. Mycol.">
        <title>101 Dothideomycetes genomes: a test case for predicting lifestyles and emergence of pathogens.</title>
        <authorList>
            <person name="Haridas S."/>
            <person name="Albert R."/>
            <person name="Binder M."/>
            <person name="Bloem J."/>
            <person name="Labutti K."/>
            <person name="Salamov A."/>
            <person name="Andreopoulos B."/>
            <person name="Baker S."/>
            <person name="Barry K."/>
            <person name="Bills G."/>
            <person name="Bluhm B."/>
            <person name="Cannon C."/>
            <person name="Castanera R."/>
            <person name="Culley D."/>
            <person name="Daum C."/>
            <person name="Ezra D."/>
            <person name="Gonzalez J."/>
            <person name="Henrissat B."/>
            <person name="Kuo A."/>
            <person name="Liang C."/>
            <person name="Lipzen A."/>
            <person name="Lutzoni F."/>
            <person name="Magnuson J."/>
            <person name="Mondo S."/>
            <person name="Nolan M."/>
            <person name="Ohm R."/>
            <person name="Pangilinan J."/>
            <person name="Park H.-J."/>
            <person name="Ramirez L."/>
            <person name="Alfaro M."/>
            <person name="Sun H."/>
            <person name="Tritt A."/>
            <person name="Yoshinaga Y."/>
            <person name="Zwiers L.-H."/>
            <person name="Turgeon B."/>
            <person name="Goodwin S."/>
            <person name="Spatafora J."/>
            <person name="Crous P."/>
            <person name="Grigoriev I."/>
        </authorList>
    </citation>
    <scope>NUCLEOTIDE SEQUENCE</scope>
    <source>
        <strain evidence="8">CBS 122681</strain>
    </source>
</reference>
<keyword evidence="2 8" id="KW-0378">Hydrolase</keyword>
<dbReference type="Gene3D" id="3.20.20.80">
    <property type="entry name" value="Glycosidases"/>
    <property type="match status" value="1"/>
</dbReference>
<dbReference type="InterPro" id="IPR006103">
    <property type="entry name" value="Glyco_hydro_2_cat"/>
</dbReference>
<dbReference type="SUPFAM" id="SSF51445">
    <property type="entry name" value="(Trans)glycosidases"/>
    <property type="match status" value="1"/>
</dbReference>
<dbReference type="SUPFAM" id="SSF49785">
    <property type="entry name" value="Galactose-binding domain-like"/>
    <property type="match status" value="1"/>
</dbReference>
<dbReference type="PANTHER" id="PTHR42732:SF2">
    <property type="entry name" value="BETA-MANNOSIDASE"/>
    <property type="match status" value="1"/>
</dbReference>
<protein>
    <submittedName>
        <fullName evidence="8">Glycoside hydrolase family 2 protein</fullName>
    </submittedName>
</protein>
<feature type="signal peptide" evidence="4">
    <location>
        <begin position="1"/>
        <end position="19"/>
    </location>
</feature>
<evidence type="ECO:0000259" key="7">
    <source>
        <dbReference type="Pfam" id="PF22666"/>
    </source>
</evidence>
<sequence>MRLSFGILTVLLAGVSISASTGGPYKRQNATSPPGYAVLEPPLTTDWTYKVGTNPWPEYPRPLLERLDWKNLNGVWQYRNASNGDITSPPFGTDLGKPVLVPFCLESGLSGVKADYAVWSWYRTVFDVPSSWTKGNRVLLNFGAVDYHATVWVNQRQVGSNVGGYWSFTIDITDALTTNGTNELIVHVYDPTDYFDDVQIPIGKQTVRPSHIFYTPCSGIWQTVWLESAPANYITDLVVNADMHGNVNVTATSSGNASIPVEVTVYETNSTDVKFTATGRTNSQFKFRVEDIEMWAPSTPVLYNIAVKMGNDIIKSYTGFRTISRAVIDGVQRPLLNGEFMFQFGTLDQGYWPDGLYTPPSREAMEYDLNTLKNIGYNMLRKHIKVEPALFYQSCDRLGLLVFQDMPSLRTQVPIPVNQDCKFKPVINTSVTDEFGRQLEILIKQHRSYPSIVTWIIYNEGWGQQVEDYPSGFPEFNFTNIVRNLDPTRLVNAVTGWHDHGASDFHDNHHYPDSQCGTPWYSIESTPHDPSRIAIQGEFGGIGLNVSEEHLWIVPKSVSEINQTYELDDNQQIWNYRAHFLLNELKEQIDVFGFCSGAIWTQTTDVEGEVNGMLTYDRRILRPNLTVWHNDLQAIYDVAHAKGNRTIMMERDMTFDVL</sequence>
<dbReference type="Gene3D" id="2.60.120.260">
    <property type="entry name" value="Galactose-binding domain-like"/>
    <property type="match status" value="1"/>
</dbReference>
<dbReference type="SUPFAM" id="SSF49303">
    <property type="entry name" value="beta-Galactosidase/glucuronidase domain"/>
    <property type="match status" value="1"/>
</dbReference>
<dbReference type="Gene3D" id="2.60.40.10">
    <property type="entry name" value="Immunoglobulins"/>
    <property type="match status" value="1"/>
</dbReference>
<name>A0A6A6SXQ5_9PLEO</name>
<evidence type="ECO:0000256" key="1">
    <source>
        <dbReference type="ARBA" id="ARBA00007401"/>
    </source>
</evidence>
<keyword evidence="9" id="KW-1185">Reference proteome</keyword>
<feature type="domain" description="Glycoside hydrolase family 2 catalytic" evidence="6">
    <location>
        <begin position="363"/>
        <end position="627"/>
    </location>
</feature>
<dbReference type="InterPro" id="IPR017853">
    <property type="entry name" value="GH"/>
</dbReference>
<dbReference type="Pfam" id="PF22666">
    <property type="entry name" value="Glyco_hydro_2_N2"/>
    <property type="match status" value="1"/>
</dbReference>
<organism evidence="8 9">
    <name type="scientific">Lophiostoma macrostomum CBS 122681</name>
    <dbReference type="NCBI Taxonomy" id="1314788"/>
    <lineage>
        <taxon>Eukaryota</taxon>
        <taxon>Fungi</taxon>
        <taxon>Dikarya</taxon>
        <taxon>Ascomycota</taxon>
        <taxon>Pezizomycotina</taxon>
        <taxon>Dothideomycetes</taxon>
        <taxon>Pleosporomycetidae</taxon>
        <taxon>Pleosporales</taxon>
        <taxon>Lophiostomataceae</taxon>
        <taxon>Lophiostoma</taxon>
    </lineage>
</organism>
<dbReference type="InterPro" id="IPR006102">
    <property type="entry name" value="Ig-like_GH2"/>
</dbReference>
<accession>A0A6A6SXQ5</accession>
<comment type="similarity">
    <text evidence="1">Belongs to the glycosyl hydrolase 2 family.</text>
</comment>
<evidence type="ECO:0000259" key="5">
    <source>
        <dbReference type="Pfam" id="PF00703"/>
    </source>
</evidence>
<evidence type="ECO:0000256" key="4">
    <source>
        <dbReference type="SAM" id="SignalP"/>
    </source>
</evidence>
<evidence type="ECO:0000313" key="8">
    <source>
        <dbReference type="EMBL" id="KAF2652382.1"/>
    </source>
</evidence>
<dbReference type="InterPro" id="IPR051913">
    <property type="entry name" value="GH2_Domain-Containing"/>
</dbReference>
<dbReference type="Proteomes" id="UP000799324">
    <property type="component" value="Unassembled WGS sequence"/>
</dbReference>
<dbReference type="GO" id="GO:0004553">
    <property type="term" value="F:hydrolase activity, hydrolyzing O-glycosyl compounds"/>
    <property type="evidence" value="ECO:0007669"/>
    <property type="project" value="InterPro"/>
</dbReference>
<dbReference type="AlphaFoldDB" id="A0A6A6SXQ5"/>
<dbReference type="InterPro" id="IPR013783">
    <property type="entry name" value="Ig-like_fold"/>
</dbReference>
<dbReference type="EMBL" id="MU004403">
    <property type="protein sequence ID" value="KAF2652382.1"/>
    <property type="molecule type" value="Genomic_DNA"/>
</dbReference>
<feature type="chain" id="PRO_5025423833" evidence="4">
    <location>
        <begin position="20"/>
        <end position="658"/>
    </location>
</feature>
<dbReference type="GO" id="GO:0005975">
    <property type="term" value="P:carbohydrate metabolic process"/>
    <property type="evidence" value="ECO:0007669"/>
    <property type="project" value="InterPro"/>
</dbReference>
<evidence type="ECO:0000256" key="3">
    <source>
        <dbReference type="ARBA" id="ARBA00023295"/>
    </source>
</evidence>
<dbReference type="InterPro" id="IPR054593">
    <property type="entry name" value="Beta-mannosidase-like_N2"/>
</dbReference>
<evidence type="ECO:0000313" key="9">
    <source>
        <dbReference type="Proteomes" id="UP000799324"/>
    </source>
</evidence>
<dbReference type="InterPro" id="IPR036156">
    <property type="entry name" value="Beta-gal/glucu_dom_sf"/>
</dbReference>
<dbReference type="Pfam" id="PF00703">
    <property type="entry name" value="Glyco_hydro_2"/>
    <property type="match status" value="1"/>
</dbReference>
<dbReference type="PANTHER" id="PTHR42732">
    <property type="entry name" value="BETA-GALACTOSIDASE"/>
    <property type="match status" value="1"/>
</dbReference>
<keyword evidence="4" id="KW-0732">Signal</keyword>
<gene>
    <name evidence="8" type="ORF">K491DRAFT_604949</name>
</gene>
<feature type="domain" description="Glycoside hydrolase family 2 immunoglobulin-like beta-sandwich" evidence="5">
    <location>
        <begin position="233"/>
        <end position="321"/>
    </location>
</feature>
<evidence type="ECO:0000256" key="2">
    <source>
        <dbReference type="ARBA" id="ARBA00022801"/>
    </source>
</evidence>
<dbReference type="InterPro" id="IPR008979">
    <property type="entry name" value="Galactose-bd-like_sf"/>
</dbReference>
<evidence type="ECO:0000259" key="6">
    <source>
        <dbReference type="Pfam" id="PF02836"/>
    </source>
</evidence>
<keyword evidence="3" id="KW-0326">Glycosidase</keyword>
<feature type="domain" description="Beta-mannosidase-like galactose-binding" evidence="7">
    <location>
        <begin position="121"/>
        <end position="197"/>
    </location>
</feature>